<keyword evidence="1" id="KW-1133">Transmembrane helix</keyword>
<protein>
    <submittedName>
        <fullName evidence="3">DUF2231 domain-containing protein</fullName>
    </submittedName>
</protein>
<dbReference type="Pfam" id="PF09990">
    <property type="entry name" value="DUF2231"/>
    <property type="match status" value="1"/>
</dbReference>
<dbReference type="EMBL" id="JAZGQK010000011">
    <property type="protein sequence ID" value="MEE6259482.1"/>
    <property type="molecule type" value="Genomic_DNA"/>
</dbReference>
<keyword evidence="1" id="KW-0472">Membrane</keyword>
<sequence>MLREVMGLPAHVLLVHAAVVFVPLLALVGTAYAVLPRFRGRLDWAAALLAVAAPVAALLAKLSGEELREVLVAKNYPEEIIQQIDEHQAYGDQTLWWSVGLAVVVLVLLVLTRPGRGGSVPRWLGPVLGAIVVVLAVVNVWYVYLTGDSGAQAVWEGVL</sequence>
<keyword evidence="4" id="KW-1185">Reference proteome</keyword>
<reference evidence="3 4" key="1">
    <citation type="submission" date="2024-01" db="EMBL/GenBank/DDBJ databases">
        <title>Genome insights into Plantactinospora sonchi sp. nov.</title>
        <authorList>
            <person name="Wang L."/>
        </authorList>
    </citation>
    <scope>NUCLEOTIDE SEQUENCE [LARGE SCALE GENOMIC DNA]</scope>
    <source>
        <strain evidence="3 4">NEAU-QY2</strain>
    </source>
</reference>
<feature type="domain" description="DUF2231" evidence="2">
    <location>
        <begin position="7"/>
        <end position="156"/>
    </location>
</feature>
<keyword evidence="1" id="KW-0812">Transmembrane</keyword>
<feature type="transmembrane region" description="Helical" evidence="1">
    <location>
        <begin position="94"/>
        <end position="111"/>
    </location>
</feature>
<evidence type="ECO:0000313" key="4">
    <source>
        <dbReference type="Proteomes" id="UP001332243"/>
    </source>
</evidence>
<comment type="caution">
    <text evidence="3">The sequence shown here is derived from an EMBL/GenBank/DDBJ whole genome shotgun (WGS) entry which is preliminary data.</text>
</comment>
<dbReference type="Proteomes" id="UP001332243">
    <property type="component" value="Unassembled WGS sequence"/>
</dbReference>
<accession>A0ABU7RSK5</accession>
<name>A0ABU7RSK5_9ACTN</name>
<organism evidence="3 4">
    <name type="scientific">Plantactinospora sonchi</name>
    <dbReference type="NCBI Taxonomy" id="1544735"/>
    <lineage>
        <taxon>Bacteria</taxon>
        <taxon>Bacillati</taxon>
        <taxon>Actinomycetota</taxon>
        <taxon>Actinomycetes</taxon>
        <taxon>Micromonosporales</taxon>
        <taxon>Micromonosporaceae</taxon>
        <taxon>Plantactinospora</taxon>
    </lineage>
</organism>
<evidence type="ECO:0000313" key="3">
    <source>
        <dbReference type="EMBL" id="MEE6259482.1"/>
    </source>
</evidence>
<dbReference type="RefSeq" id="WP_331214604.1">
    <property type="nucleotide sequence ID" value="NZ_JAZGQK010000011.1"/>
</dbReference>
<evidence type="ECO:0000256" key="1">
    <source>
        <dbReference type="SAM" id="Phobius"/>
    </source>
</evidence>
<proteinExistence type="predicted"/>
<feature type="transmembrane region" description="Helical" evidence="1">
    <location>
        <begin position="12"/>
        <end position="35"/>
    </location>
</feature>
<gene>
    <name evidence="3" type="ORF">V1633_13405</name>
</gene>
<feature type="transmembrane region" description="Helical" evidence="1">
    <location>
        <begin position="123"/>
        <end position="144"/>
    </location>
</feature>
<evidence type="ECO:0000259" key="2">
    <source>
        <dbReference type="Pfam" id="PF09990"/>
    </source>
</evidence>
<dbReference type="InterPro" id="IPR019251">
    <property type="entry name" value="DUF2231_TM"/>
</dbReference>